<dbReference type="KEGG" id="sgr:SGR_3612"/>
<dbReference type="AlphaFoldDB" id="B1VP62"/>
<reference evidence="2" key="1">
    <citation type="journal article" date="2008" name="J. Bacteriol.">
        <title>Genome sequence of the streptomycin-producing microorganism Streptomyces griseus IFO 13350.</title>
        <authorList>
            <person name="Ohnishi Y."/>
            <person name="Ishikawa J."/>
            <person name="Hara H."/>
            <person name="Suzuki H."/>
            <person name="Ikenoya M."/>
            <person name="Ikeda H."/>
            <person name="Yamashita A."/>
            <person name="Hattori M."/>
            <person name="Horinouchi S."/>
        </authorList>
    </citation>
    <scope>NUCLEOTIDE SEQUENCE [LARGE SCALE GENOMIC DNA]</scope>
    <source>
        <strain evidence="2">JCM 4626 / NBRC 13350</strain>
    </source>
</reference>
<gene>
    <name evidence="1" type="ordered locus">SGR_3612</name>
</gene>
<dbReference type="Proteomes" id="UP000001685">
    <property type="component" value="Chromosome"/>
</dbReference>
<dbReference type="EMBL" id="AP009493">
    <property type="protein sequence ID" value="BAG20441.1"/>
    <property type="molecule type" value="Genomic_DNA"/>
</dbReference>
<proteinExistence type="predicted"/>
<organism evidence="1 2">
    <name type="scientific">Streptomyces griseus subsp. griseus (strain JCM 4626 / CBS 651.72 / NBRC 13350 / KCC S-0626 / ISP 5235)</name>
    <dbReference type="NCBI Taxonomy" id="455632"/>
    <lineage>
        <taxon>Bacteria</taxon>
        <taxon>Bacillati</taxon>
        <taxon>Actinomycetota</taxon>
        <taxon>Actinomycetes</taxon>
        <taxon>Kitasatosporales</taxon>
        <taxon>Streptomycetaceae</taxon>
        <taxon>Streptomyces</taxon>
    </lineage>
</organism>
<evidence type="ECO:0000313" key="1">
    <source>
        <dbReference type="EMBL" id="BAG20441.1"/>
    </source>
</evidence>
<sequence>MPRTSVNNETDSLLCVWVEPWGTDHWMRPGEVFTVVTEADAEEASFDVVVHDQGVSVWVNAGFSAEVIDQEGRAAVCGHQRPDGFDADSRWLTAWEKGRTEKPKTKEE</sequence>
<accession>B1VP62</accession>
<name>B1VP62_STRGG</name>
<dbReference type="HOGENOM" id="CLU_178600_0_0_11"/>
<dbReference type="eggNOG" id="ENOG50345YY">
    <property type="taxonomic scope" value="Bacteria"/>
</dbReference>
<evidence type="ECO:0000313" key="2">
    <source>
        <dbReference type="Proteomes" id="UP000001685"/>
    </source>
</evidence>
<protein>
    <submittedName>
        <fullName evidence="1">Uncharacterized protein</fullName>
    </submittedName>
</protein>